<gene>
    <name evidence="1" type="ORF">KDM92_12700</name>
</gene>
<keyword evidence="2" id="KW-1185">Reference proteome</keyword>
<protein>
    <submittedName>
        <fullName evidence="1">Uncharacterized protein</fullName>
    </submittedName>
</protein>
<proteinExistence type="predicted"/>
<dbReference type="RefSeq" id="WP_212684837.1">
    <property type="nucleotide sequence ID" value="NZ_JAGSPM010000007.1"/>
</dbReference>
<accession>A0A941DET6</accession>
<organism evidence="1 2">
    <name type="scientific">Undibacterium baiyunense</name>
    <dbReference type="NCBI Taxonomy" id="2828731"/>
    <lineage>
        <taxon>Bacteria</taxon>
        <taxon>Pseudomonadati</taxon>
        <taxon>Pseudomonadota</taxon>
        <taxon>Betaproteobacteria</taxon>
        <taxon>Burkholderiales</taxon>
        <taxon>Oxalobacteraceae</taxon>
        <taxon>Undibacterium</taxon>
    </lineage>
</organism>
<dbReference type="EMBL" id="JAGSPM010000007">
    <property type="protein sequence ID" value="MBR7747444.1"/>
    <property type="molecule type" value="Genomic_DNA"/>
</dbReference>
<evidence type="ECO:0000313" key="2">
    <source>
        <dbReference type="Proteomes" id="UP000680158"/>
    </source>
</evidence>
<sequence length="58" mass="6653">MTSEKKSVQLAILVGELKENLIAHIEIEQLQARLIREKYLALVKNGFTETQALELCKR</sequence>
<evidence type="ECO:0000313" key="1">
    <source>
        <dbReference type="EMBL" id="MBR7747444.1"/>
    </source>
</evidence>
<dbReference type="Proteomes" id="UP000680158">
    <property type="component" value="Unassembled WGS sequence"/>
</dbReference>
<dbReference type="AlphaFoldDB" id="A0A941DET6"/>
<comment type="caution">
    <text evidence="1">The sequence shown here is derived from an EMBL/GenBank/DDBJ whole genome shotgun (WGS) entry which is preliminary data.</text>
</comment>
<reference evidence="1 2" key="1">
    <citation type="submission" date="2021-04" db="EMBL/GenBank/DDBJ databases">
        <title>novel species isolated from subtropical streams in China.</title>
        <authorList>
            <person name="Lu H."/>
        </authorList>
    </citation>
    <scope>NUCLEOTIDE SEQUENCE [LARGE SCALE GENOMIC DNA]</scope>
    <source>
        <strain evidence="1 2">BYS107W</strain>
    </source>
</reference>
<name>A0A941DET6_9BURK</name>